<dbReference type="PANTHER" id="PTHR33769:SF2">
    <property type="entry name" value="TESTIS-EXPRESSED PROTEIN 26"/>
    <property type="match status" value="1"/>
</dbReference>
<dbReference type="RefSeq" id="XP_006814978.1">
    <property type="nucleotide sequence ID" value="XM_006814915.1"/>
</dbReference>
<evidence type="ECO:0000256" key="1">
    <source>
        <dbReference type="SAM" id="MobiDB-lite"/>
    </source>
</evidence>
<organism evidence="2 3">
    <name type="scientific">Saccoglossus kowalevskii</name>
    <name type="common">Acorn worm</name>
    <dbReference type="NCBI Taxonomy" id="10224"/>
    <lineage>
        <taxon>Eukaryota</taxon>
        <taxon>Metazoa</taxon>
        <taxon>Hemichordata</taxon>
        <taxon>Enteropneusta</taxon>
        <taxon>Harrimaniidae</taxon>
        <taxon>Saccoglossus</taxon>
    </lineage>
</organism>
<evidence type="ECO:0000313" key="3">
    <source>
        <dbReference type="RefSeq" id="XP_006814978.1"/>
    </source>
</evidence>
<accession>A0ABM0M4N7</accession>
<feature type="compositionally biased region" description="Basic and acidic residues" evidence="1">
    <location>
        <begin position="158"/>
        <end position="174"/>
    </location>
</feature>
<dbReference type="Proteomes" id="UP000694865">
    <property type="component" value="Unplaced"/>
</dbReference>
<dbReference type="PANTHER" id="PTHR33769">
    <property type="entry name" value="TESTIS-EXPRESSED PROTEIN 26 ISOFORM X3"/>
    <property type="match status" value="1"/>
</dbReference>
<sequence>MATGEVGSRWPSYPARLIVEPSGETQLRWTDFVTEFGEDYLGPELITHLENFYYKTPDPQDRKQCVRLLAALTLGKEVREKEKEKQAARSKLVVKRPNTAMPSLGGPRRKPPVSTHYTQEYPGIDVSRNTRPAEQRPSTTKNSYQAYHELNGRLGTPHYDEQFTWKPPSKREPIRAGSSSGNRRNNPHPHESFMVWKFPKGVPEDQKLYPSDLTDSMMDEICMDKCKSTYQDDYLGLPQGLCLFFQ</sequence>
<proteinExistence type="predicted"/>
<keyword evidence="2" id="KW-1185">Reference proteome</keyword>
<dbReference type="GeneID" id="102805685"/>
<protein>
    <submittedName>
        <fullName evidence="3">Uncharacterized protein LOC102805685</fullName>
    </submittedName>
</protein>
<dbReference type="InterPro" id="IPR043460">
    <property type="entry name" value="MEDAG/TEX26"/>
</dbReference>
<evidence type="ECO:0000313" key="2">
    <source>
        <dbReference type="Proteomes" id="UP000694865"/>
    </source>
</evidence>
<gene>
    <name evidence="3" type="primary">LOC102805685</name>
</gene>
<reference evidence="3" key="1">
    <citation type="submission" date="2025-08" db="UniProtKB">
        <authorList>
            <consortium name="RefSeq"/>
        </authorList>
    </citation>
    <scope>IDENTIFICATION</scope>
    <source>
        <tissue evidence="3">Testes</tissue>
    </source>
</reference>
<name>A0ABM0M4N7_SACKO</name>
<feature type="region of interest" description="Disordered" evidence="1">
    <location>
        <begin position="153"/>
        <end position="188"/>
    </location>
</feature>